<reference evidence="3" key="1">
    <citation type="journal article" date="2005" name="Nature">
        <title>The map-based sequence of the rice genome.</title>
        <authorList>
            <consortium name="International rice genome sequencing project (IRGSP)"/>
            <person name="Matsumoto T."/>
            <person name="Wu J."/>
            <person name="Kanamori H."/>
            <person name="Katayose Y."/>
            <person name="Fujisawa M."/>
            <person name="Namiki N."/>
            <person name="Mizuno H."/>
            <person name="Yamamoto K."/>
            <person name="Antonio B.A."/>
            <person name="Baba T."/>
            <person name="Sakata K."/>
            <person name="Nagamura Y."/>
            <person name="Aoki H."/>
            <person name="Arikawa K."/>
            <person name="Arita K."/>
            <person name="Bito T."/>
            <person name="Chiden Y."/>
            <person name="Fujitsuka N."/>
            <person name="Fukunaka R."/>
            <person name="Hamada M."/>
            <person name="Harada C."/>
            <person name="Hayashi A."/>
            <person name="Hijishita S."/>
            <person name="Honda M."/>
            <person name="Hosokawa S."/>
            <person name="Ichikawa Y."/>
            <person name="Idonuma A."/>
            <person name="Iijima M."/>
            <person name="Ikeda M."/>
            <person name="Ikeno M."/>
            <person name="Ito K."/>
            <person name="Ito S."/>
            <person name="Ito T."/>
            <person name="Ito Y."/>
            <person name="Ito Y."/>
            <person name="Iwabuchi A."/>
            <person name="Kamiya K."/>
            <person name="Karasawa W."/>
            <person name="Kurita K."/>
            <person name="Katagiri S."/>
            <person name="Kikuta A."/>
            <person name="Kobayashi H."/>
            <person name="Kobayashi N."/>
            <person name="Machita K."/>
            <person name="Maehara T."/>
            <person name="Masukawa M."/>
            <person name="Mizubayashi T."/>
            <person name="Mukai Y."/>
            <person name="Nagasaki H."/>
            <person name="Nagata Y."/>
            <person name="Naito S."/>
            <person name="Nakashima M."/>
            <person name="Nakama Y."/>
            <person name="Nakamichi Y."/>
            <person name="Nakamura M."/>
            <person name="Meguro A."/>
            <person name="Negishi M."/>
            <person name="Ohta I."/>
            <person name="Ohta T."/>
            <person name="Okamoto M."/>
            <person name="Ono N."/>
            <person name="Saji S."/>
            <person name="Sakaguchi M."/>
            <person name="Sakai K."/>
            <person name="Shibata M."/>
            <person name="Shimokawa T."/>
            <person name="Song J."/>
            <person name="Takazaki Y."/>
            <person name="Terasawa K."/>
            <person name="Tsugane M."/>
            <person name="Tsuji K."/>
            <person name="Ueda S."/>
            <person name="Waki K."/>
            <person name="Yamagata H."/>
            <person name="Yamamoto M."/>
            <person name="Yamamoto S."/>
            <person name="Yamane H."/>
            <person name="Yoshiki S."/>
            <person name="Yoshihara R."/>
            <person name="Yukawa K."/>
            <person name="Zhong H."/>
            <person name="Yano M."/>
            <person name="Yuan Q."/>
            <person name="Ouyang S."/>
            <person name="Liu J."/>
            <person name="Jones K.M."/>
            <person name="Gansberger K."/>
            <person name="Moffat K."/>
            <person name="Hill J."/>
            <person name="Bera J."/>
            <person name="Fadrosh D."/>
            <person name="Jin S."/>
            <person name="Johri S."/>
            <person name="Kim M."/>
            <person name="Overton L."/>
            <person name="Reardon M."/>
            <person name="Tsitrin T."/>
            <person name="Vuong H."/>
            <person name="Weaver B."/>
            <person name="Ciecko A."/>
            <person name="Tallon L."/>
            <person name="Jackson J."/>
            <person name="Pai G."/>
            <person name="Aken S.V."/>
            <person name="Utterback T."/>
            <person name="Reidmuller S."/>
            <person name="Feldblyum T."/>
            <person name="Hsiao J."/>
            <person name="Zismann V."/>
            <person name="Iobst S."/>
            <person name="de Vazeille A.R."/>
            <person name="Buell C.R."/>
            <person name="Ying K."/>
            <person name="Li Y."/>
            <person name="Lu T."/>
            <person name="Huang Y."/>
            <person name="Zhao Q."/>
            <person name="Feng Q."/>
            <person name="Zhang L."/>
            <person name="Zhu J."/>
            <person name="Weng Q."/>
            <person name="Mu J."/>
            <person name="Lu Y."/>
            <person name="Fan D."/>
            <person name="Liu Y."/>
            <person name="Guan J."/>
            <person name="Zhang Y."/>
            <person name="Yu S."/>
            <person name="Liu X."/>
            <person name="Zhang Y."/>
            <person name="Hong G."/>
            <person name="Han B."/>
            <person name="Choisne N."/>
            <person name="Demange N."/>
            <person name="Orjeda G."/>
            <person name="Samain S."/>
            <person name="Cattolico L."/>
            <person name="Pelletier E."/>
            <person name="Couloux A."/>
            <person name="Segurens B."/>
            <person name="Wincker P."/>
            <person name="D'Hont A."/>
            <person name="Scarpelli C."/>
            <person name="Weissenbach J."/>
            <person name="Salanoubat M."/>
            <person name="Quetier F."/>
            <person name="Yu Y."/>
            <person name="Kim H.R."/>
            <person name="Rambo T."/>
            <person name="Currie J."/>
            <person name="Collura K."/>
            <person name="Luo M."/>
            <person name="Yang T."/>
            <person name="Ammiraju J.S.S."/>
            <person name="Engler F."/>
            <person name="Soderlund C."/>
            <person name="Wing R.A."/>
            <person name="Palmer L.E."/>
            <person name="de la Bastide M."/>
            <person name="Spiegel L."/>
            <person name="Nascimento L."/>
            <person name="Zutavern T."/>
            <person name="O'Shaughnessy A."/>
            <person name="Dike S."/>
            <person name="Dedhia N."/>
            <person name="Preston R."/>
            <person name="Balija V."/>
            <person name="McCombie W.R."/>
            <person name="Chow T."/>
            <person name="Chen H."/>
            <person name="Chung M."/>
            <person name="Chen C."/>
            <person name="Shaw J."/>
            <person name="Wu H."/>
            <person name="Hsiao K."/>
            <person name="Chao Y."/>
            <person name="Chu M."/>
            <person name="Cheng C."/>
            <person name="Hour A."/>
            <person name="Lee P."/>
            <person name="Lin S."/>
            <person name="Lin Y."/>
            <person name="Liou J."/>
            <person name="Liu S."/>
            <person name="Hsing Y."/>
            <person name="Raghuvanshi S."/>
            <person name="Mohanty A."/>
            <person name="Bharti A.K."/>
            <person name="Gaur A."/>
            <person name="Gupta V."/>
            <person name="Kumar D."/>
            <person name="Ravi V."/>
            <person name="Vij S."/>
            <person name="Kapur A."/>
            <person name="Khurana P."/>
            <person name="Khurana P."/>
            <person name="Khurana J.P."/>
            <person name="Tyagi A.K."/>
            <person name="Gaikwad K."/>
            <person name="Singh A."/>
            <person name="Dalal V."/>
            <person name="Srivastava S."/>
            <person name="Dixit A."/>
            <person name="Pal A.K."/>
            <person name="Ghazi I.A."/>
            <person name="Yadav M."/>
            <person name="Pandit A."/>
            <person name="Bhargava A."/>
            <person name="Sureshbabu K."/>
            <person name="Batra K."/>
            <person name="Sharma T.R."/>
            <person name="Mohapatra T."/>
            <person name="Singh N.K."/>
            <person name="Messing J."/>
            <person name="Nelson A.B."/>
            <person name="Fuks G."/>
            <person name="Kavchok S."/>
            <person name="Keizer G."/>
            <person name="Linton E."/>
            <person name="Llaca V."/>
            <person name="Song R."/>
            <person name="Tanyolac B."/>
            <person name="Young S."/>
            <person name="Ho-Il K."/>
            <person name="Hahn J.H."/>
            <person name="Sangsakoo G."/>
            <person name="Vanavichit A."/>
            <person name="de Mattos Luiz.A.T."/>
            <person name="Zimmer P.D."/>
            <person name="Malone G."/>
            <person name="Dellagostin O."/>
            <person name="de Oliveira A.C."/>
            <person name="Bevan M."/>
            <person name="Bancroft I."/>
            <person name="Minx P."/>
            <person name="Cordum H."/>
            <person name="Wilson R."/>
            <person name="Cheng Z."/>
            <person name="Jin W."/>
            <person name="Jiang J."/>
            <person name="Leong S.A."/>
            <person name="Iwama H."/>
            <person name="Gojobori T."/>
            <person name="Itoh T."/>
            <person name="Niimura Y."/>
            <person name="Fujii Y."/>
            <person name="Habara T."/>
            <person name="Sakai H."/>
            <person name="Sato Y."/>
            <person name="Wilson G."/>
            <person name="Kumar K."/>
            <person name="McCouch S."/>
            <person name="Juretic N."/>
            <person name="Hoen D."/>
            <person name="Wright S."/>
            <person name="Bruskiewich R."/>
            <person name="Bureau T."/>
            <person name="Miyao A."/>
            <person name="Hirochika H."/>
            <person name="Nishikawa T."/>
            <person name="Kadowaki K."/>
            <person name="Sugiura M."/>
            <person name="Burr B."/>
            <person name="Sasaki T."/>
        </authorList>
    </citation>
    <scope>NUCLEOTIDE SEQUENCE [LARGE SCALE GENOMIC DNA]</scope>
    <source>
        <strain evidence="3">cv. Nipponbare</strain>
    </source>
</reference>
<dbReference type="AlphaFoldDB" id="Q6H4A7"/>
<feature type="compositionally biased region" description="Basic residues" evidence="1">
    <location>
        <begin position="59"/>
        <end position="89"/>
    </location>
</feature>
<evidence type="ECO:0000256" key="1">
    <source>
        <dbReference type="SAM" id="MobiDB-lite"/>
    </source>
</evidence>
<evidence type="ECO:0000313" key="3">
    <source>
        <dbReference type="Proteomes" id="UP000000763"/>
    </source>
</evidence>
<name>Q6H4A7_ORYSJ</name>
<sequence>MTSAMTSPPAATRAARARMLAGERRRGDANGGHQRVEGDAANSPVTKTTAERQRTAPATRKKRRRRSGQRRRRCSGGLRRRRRSGRGRRRLDDHDDDLPERRRRLKRRRRTAGATAATAALGLTALGRYGRREAKAKVATGRGDTGEPFKGTRRRRQRPTAAGDEMETSGFGGKRPIRIELDSTNFQNELADVSKREKELSSEKSEKISESIINHGEFNKN</sequence>
<dbReference type="EMBL" id="AP005893">
    <property type="protein sequence ID" value="BAD26442.1"/>
    <property type="molecule type" value="Genomic_DNA"/>
</dbReference>
<dbReference type="Proteomes" id="UP000000763">
    <property type="component" value="Chromosome 9"/>
</dbReference>
<feature type="region of interest" description="Disordered" evidence="1">
    <location>
        <begin position="1"/>
        <end position="116"/>
    </location>
</feature>
<proteinExistence type="predicted"/>
<feature type="compositionally biased region" description="Basic and acidic residues" evidence="1">
    <location>
        <begin position="21"/>
        <end position="38"/>
    </location>
</feature>
<feature type="region of interest" description="Disordered" evidence="1">
    <location>
        <begin position="128"/>
        <end position="177"/>
    </location>
</feature>
<reference evidence="3" key="2">
    <citation type="journal article" date="2008" name="Nucleic Acids Res.">
        <title>The rice annotation project database (RAP-DB): 2008 update.</title>
        <authorList>
            <consortium name="The rice annotation project (RAP)"/>
        </authorList>
    </citation>
    <scope>GENOME REANNOTATION</scope>
    <source>
        <strain evidence="3">cv. Nipponbare</strain>
    </source>
</reference>
<organism evidence="2 3">
    <name type="scientific">Oryza sativa subsp. japonica</name>
    <name type="common">Rice</name>
    <dbReference type="NCBI Taxonomy" id="39947"/>
    <lineage>
        <taxon>Eukaryota</taxon>
        <taxon>Viridiplantae</taxon>
        <taxon>Streptophyta</taxon>
        <taxon>Embryophyta</taxon>
        <taxon>Tracheophyta</taxon>
        <taxon>Spermatophyta</taxon>
        <taxon>Magnoliopsida</taxon>
        <taxon>Liliopsida</taxon>
        <taxon>Poales</taxon>
        <taxon>Poaceae</taxon>
        <taxon>BOP clade</taxon>
        <taxon>Oryzoideae</taxon>
        <taxon>Oryzeae</taxon>
        <taxon>Oryzinae</taxon>
        <taxon>Oryza</taxon>
        <taxon>Oryza sativa</taxon>
    </lineage>
</organism>
<gene>
    <name evidence="2" type="primary">OSJNBa0030K05.31</name>
</gene>
<feature type="compositionally biased region" description="Low complexity" evidence="1">
    <location>
        <begin position="1"/>
        <end position="19"/>
    </location>
</feature>
<feature type="compositionally biased region" description="Basic and acidic residues" evidence="1">
    <location>
        <begin position="193"/>
        <end position="209"/>
    </location>
</feature>
<accession>Q6H4A7</accession>
<evidence type="ECO:0000313" key="2">
    <source>
        <dbReference type="EMBL" id="BAD26442.1"/>
    </source>
</evidence>
<protein>
    <submittedName>
        <fullName evidence="2">Calcineurin B-like protein</fullName>
    </submittedName>
</protein>
<feature type="compositionally biased region" description="Basic residues" evidence="1">
    <location>
        <begin position="101"/>
        <end position="111"/>
    </location>
</feature>
<feature type="region of interest" description="Disordered" evidence="1">
    <location>
        <begin position="193"/>
        <end position="221"/>
    </location>
</feature>